<feature type="domain" description="HTH cro/C1-type" evidence="1">
    <location>
        <begin position="11"/>
        <end position="47"/>
    </location>
</feature>
<dbReference type="GO" id="GO:0003677">
    <property type="term" value="F:DNA binding"/>
    <property type="evidence" value="ECO:0007669"/>
    <property type="project" value="InterPro"/>
</dbReference>
<dbReference type="SMART" id="SM00530">
    <property type="entry name" value="HTH_XRE"/>
    <property type="match status" value="1"/>
</dbReference>
<reference evidence="2" key="1">
    <citation type="journal article" date="2021" name="bioRxiv">
        <title>Unraveling nitrogen, sulfur and carbon metabolic pathways and microbial community transcriptional responses to substrate deprivation and toxicity stresses in a bioreactor mimicking anoxic brackish coastal sediment conditions.</title>
        <authorList>
            <person name="Martins P.D."/>
            <person name="Echeveste M.J."/>
            <person name="Arshad A."/>
            <person name="Kurth J."/>
            <person name="Ouboter H."/>
            <person name="Jetten M.S.M."/>
            <person name="Welte C.U."/>
        </authorList>
    </citation>
    <scope>NUCLEOTIDE SEQUENCE</scope>
    <source>
        <strain evidence="2">MAG_39</strain>
    </source>
</reference>
<evidence type="ECO:0000259" key="1">
    <source>
        <dbReference type="PROSITE" id="PS50943"/>
    </source>
</evidence>
<comment type="caution">
    <text evidence="2">The sequence shown here is derived from an EMBL/GenBank/DDBJ whole genome shotgun (WGS) entry which is preliminary data.</text>
</comment>
<name>A0A953M2C6_9BACT</name>
<dbReference type="Pfam" id="PF01381">
    <property type="entry name" value="HTH_3"/>
    <property type="match status" value="1"/>
</dbReference>
<dbReference type="AlphaFoldDB" id="A0A953M2C6"/>
<reference evidence="2" key="2">
    <citation type="submission" date="2021-08" db="EMBL/GenBank/DDBJ databases">
        <authorList>
            <person name="Dalcin Martins P."/>
        </authorList>
    </citation>
    <scope>NUCLEOTIDE SEQUENCE</scope>
    <source>
        <strain evidence="2">MAG_39</strain>
    </source>
</reference>
<dbReference type="InterPro" id="IPR010982">
    <property type="entry name" value="Lambda_DNA-bd_dom_sf"/>
</dbReference>
<evidence type="ECO:0000313" key="2">
    <source>
        <dbReference type="EMBL" id="MBZ0157383.1"/>
    </source>
</evidence>
<dbReference type="Proteomes" id="UP000705867">
    <property type="component" value="Unassembled WGS sequence"/>
</dbReference>
<dbReference type="SUPFAM" id="SSF47413">
    <property type="entry name" value="lambda repressor-like DNA-binding domains"/>
    <property type="match status" value="1"/>
</dbReference>
<dbReference type="PROSITE" id="PS50943">
    <property type="entry name" value="HTH_CROC1"/>
    <property type="match status" value="1"/>
</dbReference>
<dbReference type="EMBL" id="JAIOIV010000113">
    <property type="protein sequence ID" value="MBZ0157383.1"/>
    <property type="molecule type" value="Genomic_DNA"/>
</dbReference>
<organism evidence="2 3">
    <name type="scientific">Candidatus Nitrobium versatile</name>
    <dbReference type="NCBI Taxonomy" id="2884831"/>
    <lineage>
        <taxon>Bacteria</taxon>
        <taxon>Pseudomonadati</taxon>
        <taxon>Nitrospirota</taxon>
        <taxon>Nitrospiria</taxon>
        <taxon>Nitrospirales</taxon>
        <taxon>Nitrospiraceae</taxon>
        <taxon>Candidatus Nitrobium</taxon>
    </lineage>
</organism>
<gene>
    <name evidence="2" type="ORF">K8I29_14390</name>
</gene>
<proteinExistence type="predicted"/>
<accession>A0A953M2C6</accession>
<sequence>MSMKTWLPKDIETLRKQHKLSRRAFSELLGVTGNYVYLLEKGVKTPSDTLRLLLDCVERQLQENEKGKESAKRGKGNL</sequence>
<dbReference type="CDD" id="cd00093">
    <property type="entry name" value="HTH_XRE"/>
    <property type="match status" value="1"/>
</dbReference>
<dbReference type="Gene3D" id="1.10.260.40">
    <property type="entry name" value="lambda repressor-like DNA-binding domains"/>
    <property type="match status" value="1"/>
</dbReference>
<protein>
    <submittedName>
        <fullName evidence="2">Helix-turn-helix domain-containing protein</fullName>
    </submittedName>
</protein>
<evidence type="ECO:0000313" key="3">
    <source>
        <dbReference type="Proteomes" id="UP000705867"/>
    </source>
</evidence>
<dbReference type="InterPro" id="IPR001387">
    <property type="entry name" value="Cro/C1-type_HTH"/>
</dbReference>